<dbReference type="Proteomes" id="UP001491349">
    <property type="component" value="Unassembled WGS sequence"/>
</dbReference>
<comment type="caution">
    <text evidence="2">The sequence shown here is derived from an EMBL/GenBank/DDBJ whole genome shotgun (WGS) entry which is preliminary data.</text>
</comment>
<dbReference type="EMBL" id="JBBPCB010000003">
    <property type="protein sequence ID" value="MEK8179888.1"/>
    <property type="molecule type" value="Genomic_DNA"/>
</dbReference>
<protein>
    <submittedName>
        <fullName evidence="2">3'-5' exonuclease</fullName>
    </submittedName>
</protein>
<proteinExistence type="predicted"/>
<feature type="domain" description="Exonuclease" evidence="1">
    <location>
        <begin position="29"/>
        <end position="197"/>
    </location>
</feature>
<dbReference type="Pfam" id="PF00929">
    <property type="entry name" value="RNase_T"/>
    <property type="match status" value="1"/>
</dbReference>
<dbReference type="SMART" id="SM00479">
    <property type="entry name" value="EXOIII"/>
    <property type="match status" value="1"/>
</dbReference>
<accession>A0ABU9DZS3</accession>
<dbReference type="SUPFAM" id="SSF53098">
    <property type="entry name" value="Ribonuclease H-like"/>
    <property type="match status" value="1"/>
</dbReference>
<dbReference type="Gene3D" id="3.30.420.10">
    <property type="entry name" value="Ribonuclease H-like superfamily/Ribonuclease H"/>
    <property type="match status" value="1"/>
</dbReference>
<keyword evidence="2" id="KW-0378">Hydrolase</keyword>
<sequence length="198" mass="22955">MLDWIKNINKEYPDFWKTYLSKFETKTNRYVILNTETTGLNPKKDVILSFGAIAVINDVIKISDTFEVVILQYKYLHDNGLSNEFLIESKLPKLSEYNAVQALVEYIENAVLVGHRIHFDIELINEALEKMECGKLKNEALDIEIMHQKLMDITNKSFSIEDLVKQYKLPVNERNSASDDAYSIALLFLKLKTRLGFK</sequence>
<keyword evidence="2" id="KW-0540">Nuclease</keyword>
<dbReference type="InterPro" id="IPR036397">
    <property type="entry name" value="RNaseH_sf"/>
</dbReference>
<dbReference type="InterPro" id="IPR012337">
    <property type="entry name" value="RNaseH-like_sf"/>
</dbReference>
<dbReference type="RefSeq" id="WP_187660365.1">
    <property type="nucleotide sequence ID" value="NZ_JACTAB010000004.1"/>
</dbReference>
<reference evidence="2 3" key="1">
    <citation type="submission" date="2024-04" db="EMBL/GenBank/DDBJ databases">
        <title>draft genome sequnece of Flavobacterium buctense JCM 30750.</title>
        <authorList>
            <person name="Kim D.-U."/>
        </authorList>
    </citation>
    <scope>NUCLEOTIDE SEQUENCE [LARGE SCALE GENOMIC DNA]</scope>
    <source>
        <strain evidence="2 3">JCM 30750</strain>
    </source>
</reference>
<organism evidence="2 3">
    <name type="scientific">Flavobacterium buctense</name>
    <dbReference type="NCBI Taxonomy" id="1648146"/>
    <lineage>
        <taxon>Bacteria</taxon>
        <taxon>Pseudomonadati</taxon>
        <taxon>Bacteroidota</taxon>
        <taxon>Flavobacteriia</taxon>
        <taxon>Flavobacteriales</taxon>
        <taxon>Flavobacteriaceae</taxon>
        <taxon>Flavobacterium</taxon>
    </lineage>
</organism>
<dbReference type="CDD" id="cd06127">
    <property type="entry name" value="DEDDh"/>
    <property type="match status" value="1"/>
</dbReference>
<dbReference type="GO" id="GO:0004527">
    <property type="term" value="F:exonuclease activity"/>
    <property type="evidence" value="ECO:0007669"/>
    <property type="project" value="UniProtKB-KW"/>
</dbReference>
<keyword evidence="3" id="KW-1185">Reference proteome</keyword>
<evidence type="ECO:0000259" key="1">
    <source>
        <dbReference type="SMART" id="SM00479"/>
    </source>
</evidence>
<gene>
    <name evidence="2" type="ORF">WMW71_06000</name>
</gene>
<evidence type="ECO:0000313" key="2">
    <source>
        <dbReference type="EMBL" id="MEK8179888.1"/>
    </source>
</evidence>
<name>A0ABU9DZS3_9FLAO</name>
<dbReference type="InterPro" id="IPR013520">
    <property type="entry name" value="Ribonucl_H"/>
</dbReference>
<keyword evidence="2" id="KW-0269">Exonuclease</keyword>
<evidence type="ECO:0000313" key="3">
    <source>
        <dbReference type="Proteomes" id="UP001491349"/>
    </source>
</evidence>